<dbReference type="EMBL" id="CABFNB010000119">
    <property type="protein sequence ID" value="VTZ63659.1"/>
    <property type="molecule type" value="Genomic_DNA"/>
</dbReference>
<gene>
    <name evidence="1" type="ORF">EMEDMD4_510036</name>
</gene>
<evidence type="ECO:0000313" key="1">
    <source>
        <dbReference type="EMBL" id="VTZ63659.1"/>
    </source>
</evidence>
<dbReference type="Proteomes" id="UP000507954">
    <property type="component" value="Unassembled WGS sequence"/>
</dbReference>
<accession>A0A508X1N8</accession>
<sequence length="88" mass="9950">MGSAFLLATLWAALRGFLDLVGEARLYLHRRLFLFRFPRLAVASHLSFSHGFDPFGIAIDASRPAMRRGPSRFRHQACAQMRRSSSTV</sequence>
<reference evidence="1" key="1">
    <citation type="submission" date="2019-06" db="EMBL/GenBank/DDBJ databases">
        <authorList>
            <person name="Le Quere A."/>
            <person name="Colella S."/>
        </authorList>
    </citation>
    <scope>NUCLEOTIDE SEQUENCE</scope>
    <source>
        <strain evidence="1">EmedicaeMD41</strain>
    </source>
</reference>
<organism evidence="1">
    <name type="scientific">Sinorhizobium medicae</name>
    <dbReference type="NCBI Taxonomy" id="110321"/>
    <lineage>
        <taxon>Bacteria</taxon>
        <taxon>Pseudomonadati</taxon>
        <taxon>Pseudomonadota</taxon>
        <taxon>Alphaproteobacteria</taxon>
        <taxon>Hyphomicrobiales</taxon>
        <taxon>Rhizobiaceae</taxon>
        <taxon>Sinorhizobium/Ensifer group</taxon>
        <taxon>Sinorhizobium</taxon>
    </lineage>
</organism>
<proteinExistence type="predicted"/>
<dbReference type="AlphaFoldDB" id="A0A508X1N8"/>
<protein>
    <submittedName>
        <fullName evidence="1">Uncharacterized protein</fullName>
    </submittedName>
</protein>
<name>A0A508X1N8_9HYPH</name>